<dbReference type="EC" id="2.7.1.160" evidence="3"/>
<evidence type="ECO:0000256" key="2">
    <source>
        <dbReference type="ARBA" id="ARBA00009836"/>
    </source>
</evidence>
<evidence type="ECO:0000256" key="5">
    <source>
        <dbReference type="ARBA" id="ARBA00023027"/>
    </source>
</evidence>
<evidence type="ECO:0000256" key="4">
    <source>
        <dbReference type="ARBA" id="ARBA00022679"/>
    </source>
</evidence>
<protein>
    <recommendedName>
        <fullName evidence="3">2'-phosphotransferase</fullName>
        <ecNumber evidence="3">2.7.1.160</ecNumber>
    </recommendedName>
</protein>
<dbReference type="Proteomes" id="UP000005220">
    <property type="component" value="Chromosome 3"/>
</dbReference>
<evidence type="ECO:0000256" key="6">
    <source>
        <dbReference type="ARBA" id="ARBA00047949"/>
    </source>
</evidence>
<dbReference type="InterPro" id="IPR042080">
    <property type="entry name" value="RNA_2'-PTrans_N"/>
</dbReference>
<keyword evidence="8" id="KW-1185">Reference proteome</keyword>
<dbReference type="AlphaFoldDB" id="H2ARZ0"/>
<keyword evidence="5" id="KW-0520">NAD</keyword>
<sequence length="221" mass="25123">MDKRDVHISKSLSYLLRHGALKENLLVDNNGYVPVIQLLSHNRLKTHKTTIQDLERVVANNDKQRFKFNEAHDMLAAVQGHSIEITPDSTTLTPIKNLEQLPNALIHGTNLKNLGLILESGGIKKMDRLHIHLSPGIVGVDKEVISGMRKNSTVLIYLRLGDDLIKNLHLYKSLNNVYLCSDTIPLKDFDRIVIRKVTNLEAKYGKTLELLNKFEITYQIE</sequence>
<dbReference type="InterPro" id="IPR002745">
    <property type="entry name" value="Ptrans_KptA/Tpt1"/>
</dbReference>
<comment type="function">
    <text evidence="1">Catalyzes the last step of tRNA splicing, the transfer of the splice junction 2'-phosphate from ligated tRNA to NAD to produce ADP-ribose 1''-2'' cyclic phosphate.</text>
</comment>
<evidence type="ECO:0000313" key="7">
    <source>
        <dbReference type="EMBL" id="CCF57140.1"/>
    </source>
</evidence>
<dbReference type="FunFam" id="1.10.10.970:FF:000002">
    <property type="entry name" value="Tpt1p"/>
    <property type="match status" value="1"/>
</dbReference>
<dbReference type="SUPFAM" id="SSF56399">
    <property type="entry name" value="ADP-ribosylation"/>
    <property type="match status" value="1"/>
</dbReference>
<reference evidence="7 8" key="1">
    <citation type="journal article" date="2011" name="Proc. Natl. Acad. Sci. U.S.A.">
        <title>Evolutionary erosion of yeast sex chromosomes by mating-type switching accidents.</title>
        <authorList>
            <person name="Gordon J.L."/>
            <person name="Armisen D."/>
            <person name="Proux-Wera E."/>
            <person name="Oheigeartaigh S.S."/>
            <person name="Byrne K.P."/>
            <person name="Wolfe K.H."/>
        </authorList>
    </citation>
    <scope>NUCLEOTIDE SEQUENCE [LARGE SCALE GENOMIC DNA]</scope>
    <source>
        <strain evidence="8">ATCC 22294 / BCRC 22015 / CBS 2517 / CECT 1963 / NBRC 1671 / NRRL Y-8276</strain>
    </source>
</reference>
<dbReference type="PANTHER" id="PTHR12684:SF2">
    <property type="entry name" value="TRNA 2'-PHOSPHOTRANSFERASE 1"/>
    <property type="match status" value="1"/>
</dbReference>
<comment type="similarity">
    <text evidence="2">Belongs to the KptA/TPT1 family.</text>
</comment>
<dbReference type="GO" id="GO:0000215">
    <property type="term" value="F:tRNA 2'-phosphotransferase activity"/>
    <property type="evidence" value="ECO:0007669"/>
    <property type="project" value="UniProtKB-EC"/>
</dbReference>
<name>H2ARZ0_KAZAF</name>
<dbReference type="Gene3D" id="1.10.10.970">
    <property type="entry name" value="RNA 2'-phosphotransferase, Tpt1/KptA family, N-terminal domain"/>
    <property type="match status" value="1"/>
</dbReference>
<dbReference type="RefSeq" id="XP_003956275.1">
    <property type="nucleotide sequence ID" value="XM_003956226.1"/>
</dbReference>
<dbReference type="Gene3D" id="3.20.170.30">
    <property type="match status" value="1"/>
</dbReference>
<gene>
    <name evidence="7" type="primary">KAFR0C01470</name>
    <name evidence="7" type="ORF">KAFR_0C01470</name>
</gene>
<dbReference type="PANTHER" id="PTHR12684">
    <property type="entry name" value="PUTATIVE PHOSPHOTRANSFERASE"/>
    <property type="match status" value="1"/>
</dbReference>
<dbReference type="InParanoid" id="H2ARZ0"/>
<keyword evidence="4" id="KW-0808">Transferase</keyword>
<dbReference type="OrthoDB" id="419694at2759"/>
<dbReference type="InterPro" id="IPR042081">
    <property type="entry name" value="RNA_2'-PTrans_C"/>
</dbReference>
<dbReference type="Pfam" id="PF01885">
    <property type="entry name" value="PTS_2-RNA"/>
    <property type="match status" value="1"/>
</dbReference>
<dbReference type="STRING" id="1071382.H2ARZ0"/>
<dbReference type="FunCoup" id="H2ARZ0">
    <property type="interactions" value="240"/>
</dbReference>
<dbReference type="KEGG" id="kaf:KAFR_0C01470"/>
<dbReference type="GO" id="GO:0006388">
    <property type="term" value="P:tRNA splicing, via endonucleolytic cleavage and ligation"/>
    <property type="evidence" value="ECO:0007669"/>
    <property type="project" value="EnsemblFungi"/>
</dbReference>
<organism evidence="7 8">
    <name type="scientific">Kazachstania africana (strain ATCC 22294 / BCRC 22015 / CBS 2517 / CECT 1963 / NBRC 1671 / NRRL Y-8276)</name>
    <name type="common">Yeast</name>
    <name type="synonym">Kluyveromyces africanus</name>
    <dbReference type="NCBI Taxonomy" id="1071382"/>
    <lineage>
        <taxon>Eukaryota</taxon>
        <taxon>Fungi</taxon>
        <taxon>Dikarya</taxon>
        <taxon>Ascomycota</taxon>
        <taxon>Saccharomycotina</taxon>
        <taxon>Saccharomycetes</taxon>
        <taxon>Saccharomycetales</taxon>
        <taxon>Saccharomycetaceae</taxon>
        <taxon>Kazachstania</taxon>
    </lineage>
</organism>
<dbReference type="HOGENOM" id="CLU_052998_1_1_1"/>
<evidence type="ECO:0000256" key="1">
    <source>
        <dbReference type="ARBA" id="ARBA00003343"/>
    </source>
</evidence>
<dbReference type="EMBL" id="HE650823">
    <property type="protein sequence ID" value="CCF57140.1"/>
    <property type="molecule type" value="Genomic_DNA"/>
</dbReference>
<dbReference type="GO" id="GO:0005634">
    <property type="term" value="C:nucleus"/>
    <property type="evidence" value="ECO:0007669"/>
    <property type="project" value="EnsemblFungi"/>
</dbReference>
<accession>H2ARZ0</accession>
<dbReference type="eggNOG" id="KOG2278">
    <property type="taxonomic scope" value="Eukaryota"/>
</dbReference>
<dbReference type="GO" id="GO:0005737">
    <property type="term" value="C:cytoplasm"/>
    <property type="evidence" value="ECO:0007669"/>
    <property type="project" value="EnsemblFungi"/>
</dbReference>
<dbReference type="GeneID" id="13885059"/>
<evidence type="ECO:0000256" key="3">
    <source>
        <dbReference type="ARBA" id="ARBA00012007"/>
    </source>
</evidence>
<comment type="catalytic activity">
    <reaction evidence="6">
        <text>2'-phospho-[ligated tRNA] + NAD(+) = mature tRNA + ADP-alpha-D-ribose 1'',2''-cyclic phosphate + nicotinamide</text>
        <dbReference type="Rhea" id="RHEA:23324"/>
        <dbReference type="Rhea" id="RHEA-COMP:11106"/>
        <dbReference type="Rhea" id="RHEA-COMP:11107"/>
        <dbReference type="ChEBI" id="CHEBI:17154"/>
        <dbReference type="ChEBI" id="CHEBI:57540"/>
        <dbReference type="ChEBI" id="CHEBI:76596"/>
        <dbReference type="ChEBI" id="CHEBI:82883"/>
        <dbReference type="ChEBI" id="CHEBI:85027"/>
        <dbReference type="EC" id="2.7.1.160"/>
    </reaction>
</comment>
<proteinExistence type="inferred from homology"/>
<evidence type="ECO:0000313" key="8">
    <source>
        <dbReference type="Proteomes" id="UP000005220"/>
    </source>
</evidence>